<dbReference type="AlphaFoldDB" id="A0A6A6MPW6"/>
<organism evidence="1 2">
    <name type="scientific">Hevea brasiliensis</name>
    <name type="common">Para rubber tree</name>
    <name type="synonym">Siphonia brasiliensis</name>
    <dbReference type="NCBI Taxonomy" id="3981"/>
    <lineage>
        <taxon>Eukaryota</taxon>
        <taxon>Viridiplantae</taxon>
        <taxon>Streptophyta</taxon>
        <taxon>Embryophyta</taxon>
        <taxon>Tracheophyta</taxon>
        <taxon>Spermatophyta</taxon>
        <taxon>Magnoliopsida</taxon>
        <taxon>eudicotyledons</taxon>
        <taxon>Gunneridae</taxon>
        <taxon>Pentapetalae</taxon>
        <taxon>rosids</taxon>
        <taxon>fabids</taxon>
        <taxon>Malpighiales</taxon>
        <taxon>Euphorbiaceae</taxon>
        <taxon>Crotonoideae</taxon>
        <taxon>Micrandreae</taxon>
        <taxon>Hevea</taxon>
    </lineage>
</organism>
<comment type="caution">
    <text evidence="1">The sequence shown here is derived from an EMBL/GenBank/DDBJ whole genome shotgun (WGS) entry which is preliminary data.</text>
</comment>
<name>A0A6A6MPW6_HEVBR</name>
<gene>
    <name evidence="1" type="ORF">GH714_040697</name>
</gene>
<sequence length="80" mass="8535">MGSILSSSSSKEEIQLALDKAKETSTSAPVQNLLWLLQEGQAAADPVRIKLQATLEKYQKGELLPLLNDAGAIAKNSAQL</sequence>
<evidence type="ECO:0000313" key="2">
    <source>
        <dbReference type="Proteomes" id="UP000467840"/>
    </source>
</evidence>
<accession>A0A6A6MPW6</accession>
<proteinExistence type="predicted"/>
<dbReference type="EMBL" id="JAAGAX010000005">
    <property type="protein sequence ID" value="KAF2315902.1"/>
    <property type="molecule type" value="Genomic_DNA"/>
</dbReference>
<evidence type="ECO:0000313" key="1">
    <source>
        <dbReference type="EMBL" id="KAF2315902.1"/>
    </source>
</evidence>
<reference evidence="1 2" key="1">
    <citation type="journal article" date="2020" name="Mol. Plant">
        <title>The Chromosome-Based Rubber Tree Genome Provides New Insights into Spurge Genome Evolution and Rubber Biosynthesis.</title>
        <authorList>
            <person name="Liu J."/>
            <person name="Shi C."/>
            <person name="Shi C.C."/>
            <person name="Li W."/>
            <person name="Zhang Q.J."/>
            <person name="Zhang Y."/>
            <person name="Li K."/>
            <person name="Lu H.F."/>
            <person name="Shi C."/>
            <person name="Zhu S.T."/>
            <person name="Xiao Z.Y."/>
            <person name="Nan H."/>
            <person name="Yue Y."/>
            <person name="Zhu X.G."/>
            <person name="Wu Y."/>
            <person name="Hong X.N."/>
            <person name="Fan G.Y."/>
            <person name="Tong Y."/>
            <person name="Zhang D."/>
            <person name="Mao C.L."/>
            <person name="Liu Y.L."/>
            <person name="Hao S.J."/>
            <person name="Liu W.Q."/>
            <person name="Lv M.Q."/>
            <person name="Zhang H.B."/>
            <person name="Liu Y."/>
            <person name="Hu-Tang G.R."/>
            <person name="Wang J.P."/>
            <person name="Wang J.H."/>
            <person name="Sun Y.H."/>
            <person name="Ni S.B."/>
            <person name="Chen W.B."/>
            <person name="Zhang X.C."/>
            <person name="Jiao Y.N."/>
            <person name="Eichler E.E."/>
            <person name="Li G.H."/>
            <person name="Liu X."/>
            <person name="Gao L.Z."/>
        </authorList>
    </citation>
    <scope>NUCLEOTIDE SEQUENCE [LARGE SCALE GENOMIC DNA]</scope>
    <source>
        <strain evidence="2">cv. GT1</strain>
        <tissue evidence="1">Leaf</tissue>
    </source>
</reference>
<dbReference type="Proteomes" id="UP000467840">
    <property type="component" value="Chromosome 15"/>
</dbReference>
<keyword evidence="2" id="KW-1185">Reference proteome</keyword>
<protein>
    <submittedName>
        <fullName evidence="1">Uncharacterized protein</fullName>
    </submittedName>
</protein>